<feature type="transmembrane region" description="Helical" evidence="1">
    <location>
        <begin position="107"/>
        <end position="129"/>
    </location>
</feature>
<accession>A0AAD7RKF0</accession>
<gene>
    <name evidence="2" type="ORF">AAFF_G00182750</name>
</gene>
<dbReference type="AlphaFoldDB" id="A0AAD7RKF0"/>
<keyword evidence="1" id="KW-0472">Membrane</keyword>
<dbReference type="Proteomes" id="UP001221898">
    <property type="component" value="Unassembled WGS sequence"/>
</dbReference>
<keyword evidence="1" id="KW-0812">Transmembrane</keyword>
<evidence type="ECO:0000256" key="1">
    <source>
        <dbReference type="SAM" id="Phobius"/>
    </source>
</evidence>
<organism evidence="2 3">
    <name type="scientific">Aldrovandia affinis</name>
    <dbReference type="NCBI Taxonomy" id="143900"/>
    <lineage>
        <taxon>Eukaryota</taxon>
        <taxon>Metazoa</taxon>
        <taxon>Chordata</taxon>
        <taxon>Craniata</taxon>
        <taxon>Vertebrata</taxon>
        <taxon>Euteleostomi</taxon>
        <taxon>Actinopterygii</taxon>
        <taxon>Neopterygii</taxon>
        <taxon>Teleostei</taxon>
        <taxon>Notacanthiformes</taxon>
        <taxon>Halosauridae</taxon>
        <taxon>Aldrovandia</taxon>
    </lineage>
</organism>
<feature type="transmembrane region" description="Helical" evidence="1">
    <location>
        <begin position="141"/>
        <end position="160"/>
    </location>
</feature>
<keyword evidence="3" id="KW-1185">Reference proteome</keyword>
<reference evidence="2" key="1">
    <citation type="journal article" date="2023" name="Science">
        <title>Genome structures resolve the early diversification of teleost fishes.</title>
        <authorList>
            <person name="Parey E."/>
            <person name="Louis A."/>
            <person name="Montfort J."/>
            <person name="Bouchez O."/>
            <person name="Roques C."/>
            <person name="Iampietro C."/>
            <person name="Lluch J."/>
            <person name="Castinel A."/>
            <person name="Donnadieu C."/>
            <person name="Desvignes T."/>
            <person name="Floi Bucao C."/>
            <person name="Jouanno E."/>
            <person name="Wen M."/>
            <person name="Mejri S."/>
            <person name="Dirks R."/>
            <person name="Jansen H."/>
            <person name="Henkel C."/>
            <person name="Chen W.J."/>
            <person name="Zahm M."/>
            <person name="Cabau C."/>
            <person name="Klopp C."/>
            <person name="Thompson A.W."/>
            <person name="Robinson-Rechavi M."/>
            <person name="Braasch I."/>
            <person name="Lecointre G."/>
            <person name="Bobe J."/>
            <person name="Postlethwait J.H."/>
            <person name="Berthelot C."/>
            <person name="Roest Crollius H."/>
            <person name="Guiguen Y."/>
        </authorList>
    </citation>
    <scope>NUCLEOTIDE SEQUENCE</scope>
    <source>
        <strain evidence="2">NC1722</strain>
    </source>
</reference>
<evidence type="ECO:0000313" key="2">
    <source>
        <dbReference type="EMBL" id="KAJ8385757.1"/>
    </source>
</evidence>
<comment type="caution">
    <text evidence="2">The sequence shown here is derived from an EMBL/GenBank/DDBJ whole genome shotgun (WGS) entry which is preliminary data.</text>
</comment>
<feature type="transmembrane region" description="Helical" evidence="1">
    <location>
        <begin position="74"/>
        <end position="95"/>
    </location>
</feature>
<sequence>MKRDWRDGCCLTVLVVTLQLAIAGQLVFALIVSDAEFVRTADVLLSPYGFCMRRPPNAGFECRPVSSSGPVCTMLVLCLYSPLPLTLFAALAYLFGTFGADDSLLRFSVATQALGSATMLLGVAAFISASWRYLWPAGLTAAYYLSVCTCAEMAAVAALAQWSAARSARCEVTL</sequence>
<dbReference type="EMBL" id="JAINUG010000242">
    <property type="protein sequence ID" value="KAJ8385757.1"/>
    <property type="molecule type" value="Genomic_DNA"/>
</dbReference>
<evidence type="ECO:0008006" key="4">
    <source>
        <dbReference type="Google" id="ProtNLM"/>
    </source>
</evidence>
<keyword evidence="1" id="KW-1133">Transmembrane helix</keyword>
<protein>
    <recommendedName>
        <fullName evidence="4">Transmembrane protein</fullName>
    </recommendedName>
</protein>
<name>A0AAD7RKF0_9TELE</name>
<evidence type="ECO:0000313" key="3">
    <source>
        <dbReference type="Proteomes" id="UP001221898"/>
    </source>
</evidence>
<proteinExistence type="predicted"/>